<evidence type="ECO:0000256" key="2">
    <source>
        <dbReference type="ARBA" id="ARBA00010350"/>
    </source>
</evidence>
<keyword evidence="4 6" id="KW-1133">Transmembrane helix</keyword>
<organism evidence="7">
    <name type="scientific">Anthurium amnicola</name>
    <dbReference type="NCBI Taxonomy" id="1678845"/>
    <lineage>
        <taxon>Eukaryota</taxon>
        <taxon>Viridiplantae</taxon>
        <taxon>Streptophyta</taxon>
        <taxon>Embryophyta</taxon>
        <taxon>Tracheophyta</taxon>
        <taxon>Spermatophyta</taxon>
        <taxon>Magnoliopsida</taxon>
        <taxon>Liliopsida</taxon>
        <taxon>Araceae</taxon>
        <taxon>Pothoideae</taxon>
        <taxon>Potheae</taxon>
        <taxon>Anthurium</taxon>
    </lineage>
</organism>
<feature type="transmembrane region" description="Helical" evidence="6">
    <location>
        <begin position="180"/>
        <end position="198"/>
    </location>
</feature>
<proteinExistence type="inferred from homology"/>
<dbReference type="PANTHER" id="PTHR23291:SF32">
    <property type="entry name" value="BAX INHIBITOR 1"/>
    <property type="match status" value="1"/>
</dbReference>
<reference evidence="7" key="1">
    <citation type="submission" date="2015-07" db="EMBL/GenBank/DDBJ databases">
        <title>Transcriptome Assembly of Anthurium amnicola.</title>
        <authorList>
            <person name="Suzuki J."/>
        </authorList>
    </citation>
    <scope>NUCLEOTIDE SEQUENCE</scope>
</reference>
<comment type="subcellular location">
    <subcellularLocation>
        <location evidence="1">Membrane</location>
        <topology evidence="1">Multi-pass membrane protein</topology>
    </subcellularLocation>
</comment>
<evidence type="ECO:0000256" key="1">
    <source>
        <dbReference type="ARBA" id="ARBA00004141"/>
    </source>
</evidence>
<keyword evidence="5 6" id="KW-0472">Membrane</keyword>
<name>A0A1D1XDU4_9ARAE</name>
<dbReference type="PANTHER" id="PTHR23291">
    <property type="entry name" value="BAX INHIBITOR-RELATED"/>
    <property type="match status" value="1"/>
</dbReference>
<evidence type="ECO:0000256" key="5">
    <source>
        <dbReference type="ARBA" id="ARBA00023136"/>
    </source>
</evidence>
<keyword evidence="3 6" id="KW-0812">Transmembrane</keyword>
<gene>
    <name evidence="7" type="primary">tmbim6_0</name>
    <name evidence="7" type="ORF">g.167704</name>
</gene>
<sequence>MSTFFESTFGSRNGFSTFEAFKNMSDLTKPIKQHLIKVYATLTFLCLLTAIGSYAHITGLFLFGGGLLSFLAGLVSLVVIAALPDTPDYKTLRYGLLFNFAFMEGLSIGPLVDHALEIDSSGQIVLMATTFTTLIFGSFTLSSMLSDRRTFIYLGGILASAISMLFWMSLVNTFIGSKMLFTAELYLGLFVFCGYVIYDTQLIIHRAKIGSRDVVRHTLDLFIDLIGIFVRILYILIKNSEEKENERRRRGRRSQYAGN</sequence>
<dbReference type="InterPro" id="IPR006214">
    <property type="entry name" value="Bax_inhibitor_1-related"/>
</dbReference>
<dbReference type="Pfam" id="PF01027">
    <property type="entry name" value="Bax1-I"/>
    <property type="match status" value="1"/>
</dbReference>
<evidence type="ECO:0000313" key="7">
    <source>
        <dbReference type="EMBL" id="JAT40569.1"/>
    </source>
</evidence>
<feature type="transmembrane region" description="Helical" evidence="6">
    <location>
        <begin position="34"/>
        <end position="55"/>
    </location>
</feature>
<feature type="transmembrane region" description="Helical" evidence="6">
    <location>
        <begin position="124"/>
        <end position="144"/>
    </location>
</feature>
<dbReference type="EMBL" id="GDJX01027367">
    <property type="protein sequence ID" value="JAT40569.1"/>
    <property type="molecule type" value="Transcribed_RNA"/>
</dbReference>
<feature type="transmembrane region" description="Helical" evidence="6">
    <location>
        <begin position="94"/>
        <end position="112"/>
    </location>
</feature>
<feature type="transmembrane region" description="Helical" evidence="6">
    <location>
        <begin position="151"/>
        <end position="168"/>
    </location>
</feature>
<feature type="transmembrane region" description="Helical" evidence="6">
    <location>
        <begin position="61"/>
        <end position="82"/>
    </location>
</feature>
<dbReference type="GO" id="GO:0016020">
    <property type="term" value="C:membrane"/>
    <property type="evidence" value="ECO:0007669"/>
    <property type="project" value="UniProtKB-SubCell"/>
</dbReference>
<evidence type="ECO:0000256" key="4">
    <source>
        <dbReference type="ARBA" id="ARBA00022989"/>
    </source>
</evidence>
<evidence type="ECO:0000256" key="6">
    <source>
        <dbReference type="RuleBase" id="RU004379"/>
    </source>
</evidence>
<protein>
    <submittedName>
        <fullName evidence="7">Putative Bax inhibitor 1</fullName>
    </submittedName>
</protein>
<comment type="similarity">
    <text evidence="2 6">Belongs to the BI1 family.</text>
</comment>
<evidence type="ECO:0000256" key="3">
    <source>
        <dbReference type="ARBA" id="ARBA00022692"/>
    </source>
</evidence>
<dbReference type="AlphaFoldDB" id="A0A1D1XDU4"/>
<accession>A0A1D1XDU4</accession>